<dbReference type="InterPro" id="IPR005025">
    <property type="entry name" value="FMN_Rdtase-like_dom"/>
</dbReference>
<dbReference type="EMBL" id="CP040556">
    <property type="protein sequence ID" value="QLB51556.1"/>
    <property type="molecule type" value="Genomic_DNA"/>
</dbReference>
<reference evidence="2 3" key="1">
    <citation type="submission" date="2019-05" db="EMBL/GenBank/DDBJ databases">
        <title>The organization of the Streptococcus sanguinis genomes.</title>
        <authorList>
            <person name="Wu C.H."/>
            <person name="Chen Y.Y.M."/>
            <person name="Wang H.Y."/>
        </authorList>
    </citation>
    <scope>NUCLEOTIDE SEQUENCE [LARGE SCALE GENOMIC DNA]</scope>
    <source>
        <strain evidence="2 3">CGMH010</strain>
    </source>
</reference>
<dbReference type="SUPFAM" id="SSF52218">
    <property type="entry name" value="Flavoproteins"/>
    <property type="match status" value="1"/>
</dbReference>
<dbReference type="InterPro" id="IPR050712">
    <property type="entry name" value="NAD(P)H-dep_reductase"/>
</dbReference>
<evidence type="ECO:0000313" key="2">
    <source>
        <dbReference type="EMBL" id="QLB51556.1"/>
    </source>
</evidence>
<dbReference type="PANTHER" id="PTHR30543">
    <property type="entry name" value="CHROMATE REDUCTASE"/>
    <property type="match status" value="1"/>
</dbReference>
<sequence length="288" mass="32249">MIKLVGLVGSNAKHSYNRILLQWIKKNYQQQFHLEIIELTSFPLFSQNKKTSSYPIIQEVSQKIQSADGVLIACPEHNYTITSCLKSALEWLSYDLHPFLKKPVYIIGASYSPLGTGRSQLHLKEILQSPGLDAWVLPGNEFLLGYAREAFDEAGNIKDIATKDYFNTCLMHFLQFTSAVNGINSSVTSQVDATSGASENYSSPSHPSQTNNISLIENTKTPFDDILDNIFGTPRTQFNHTAFDNVLDGLYPIKKKAHQAFEEVLDQVYGKVTTKNPNDAILVAWNNQ</sequence>
<dbReference type="Gene3D" id="3.40.50.360">
    <property type="match status" value="1"/>
</dbReference>
<dbReference type="GO" id="GO:0005829">
    <property type="term" value="C:cytosol"/>
    <property type="evidence" value="ECO:0007669"/>
    <property type="project" value="TreeGrafter"/>
</dbReference>
<dbReference type="AlphaFoldDB" id="A0A7H8V4X4"/>
<dbReference type="Pfam" id="PF03358">
    <property type="entry name" value="FMN_red"/>
    <property type="match status" value="1"/>
</dbReference>
<name>A0A7H8V4X4_STRSA</name>
<dbReference type="Proteomes" id="UP000509410">
    <property type="component" value="Chromosome"/>
</dbReference>
<dbReference type="GO" id="GO:0010181">
    <property type="term" value="F:FMN binding"/>
    <property type="evidence" value="ECO:0007669"/>
    <property type="project" value="TreeGrafter"/>
</dbReference>
<evidence type="ECO:0000259" key="1">
    <source>
        <dbReference type="Pfam" id="PF03358"/>
    </source>
</evidence>
<dbReference type="GO" id="GO:0016491">
    <property type="term" value="F:oxidoreductase activity"/>
    <property type="evidence" value="ECO:0007669"/>
    <property type="project" value="InterPro"/>
</dbReference>
<proteinExistence type="predicted"/>
<accession>A0A7H8V4X4</accession>
<dbReference type="InterPro" id="IPR029039">
    <property type="entry name" value="Flavoprotein-like_sf"/>
</dbReference>
<evidence type="ECO:0000313" key="3">
    <source>
        <dbReference type="Proteomes" id="UP000509410"/>
    </source>
</evidence>
<feature type="domain" description="NADPH-dependent FMN reductase-like" evidence="1">
    <location>
        <begin position="3"/>
        <end position="147"/>
    </location>
</feature>
<dbReference type="PANTHER" id="PTHR30543:SF21">
    <property type="entry name" value="NAD(P)H-DEPENDENT FMN REDUCTASE LOT6"/>
    <property type="match status" value="1"/>
</dbReference>
<organism evidence="2 3">
    <name type="scientific">Streptococcus sanguinis</name>
    <dbReference type="NCBI Taxonomy" id="1305"/>
    <lineage>
        <taxon>Bacteria</taxon>
        <taxon>Bacillati</taxon>
        <taxon>Bacillota</taxon>
        <taxon>Bacilli</taxon>
        <taxon>Lactobacillales</taxon>
        <taxon>Streptococcaceae</taxon>
        <taxon>Streptococcus</taxon>
    </lineage>
</organism>
<gene>
    <name evidence="2" type="ORF">FFV08_02010</name>
</gene>
<protein>
    <submittedName>
        <fullName evidence="2">NAD(P)H-dependent oxidoreductase</fullName>
    </submittedName>
</protein>